<accession>A0A1E5GRW5</accession>
<feature type="signal peptide" evidence="1">
    <location>
        <begin position="1"/>
        <end position="22"/>
    </location>
</feature>
<evidence type="ECO:0000313" key="4">
    <source>
        <dbReference type="Proteomes" id="UP000094764"/>
    </source>
</evidence>
<dbReference type="Proteomes" id="UP000094764">
    <property type="component" value="Unassembled WGS sequence"/>
</dbReference>
<evidence type="ECO:0000259" key="2">
    <source>
        <dbReference type="Pfam" id="PF07523"/>
    </source>
</evidence>
<dbReference type="PATRIC" id="fig|903983.4.peg.994"/>
<dbReference type="RefSeq" id="WP_069635793.1">
    <property type="nucleotide sequence ID" value="NZ_JXKZ01000017.1"/>
</dbReference>
<evidence type="ECO:0000256" key="1">
    <source>
        <dbReference type="SAM" id="SignalP"/>
    </source>
</evidence>
<feature type="chain" id="PRO_5038433919" description="Ig-like domain-containing protein" evidence="1">
    <location>
        <begin position="23"/>
        <end position="201"/>
    </location>
</feature>
<dbReference type="OrthoDB" id="2183231at2"/>
<evidence type="ECO:0000313" key="3">
    <source>
        <dbReference type="EMBL" id="OEG15305.1"/>
    </source>
</evidence>
<dbReference type="Gene3D" id="2.60.40.10">
    <property type="entry name" value="Immunoglobulins"/>
    <property type="match status" value="1"/>
</dbReference>
<keyword evidence="4" id="KW-1185">Reference proteome</keyword>
<dbReference type="AlphaFoldDB" id="A0A1E5GRW5"/>
<dbReference type="InterPro" id="IPR013783">
    <property type="entry name" value="Ig-like_fold"/>
</dbReference>
<feature type="domain" description="Ig-like" evidence="2">
    <location>
        <begin position="66"/>
        <end position="120"/>
    </location>
</feature>
<comment type="caution">
    <text evidence="3">The sequence shown here is derived from an EMBL/GenBank/DDBJ whole genome shotgun (WGS) entry which is preliminary data.</text>
</comment>
<name>A0A1E5GRW5_9ENTE</name>
<reference evidence="4" key="1">
    <citation type="submission" date="2016-09" db="EMBL/GenBank/DDBJ databases">
        <authorList>
            <person name="Gulvik C.A."/>
        </authorList>
    </citation>
    <scope>NUCLEOTIDE SEQUENCE [LARGE SCALE GENOMIC DNA]</scope>
    <source>
        <strain evidence="4">LMG 26306</strain>
    </source>
</reference>
<dbReference type="InterPro" id="IPR022038">
    <property type="entry name" value="Ig-like_bact"/>
</dbReference>
<proteinExistence type="predicted"/>
<protein>
    <recommendedName>
        <fullName evidence="2">Ig-like domain-containing protein</fullName>
    </recommendedName>
</protein>
<gene>
    <name evidence="3" type="ORF">BCR23_10755</name>
</gene>
<sequence>MRNKSLLLSTALLFSSAFFVYSDVFYGEEATTPGKYKMTYEVDGKVKTVIVEVKPDKTEMDLKDVIIGLNEKWTPLDNVVSLKDKDGEALDLKQVRIKSNVNTQETGIYYVKFSYKSYVSVAKVVVTQLTSSYNKKRAMNNDSFNNYQTKIILNDELLKEEPIKQKMNVKISGGSDLLCPTNFGNMLSFLSGTLLYGTRRV</sequence>
<dbReference type="EMBL" id="MIKB01000016">
    <property type="protein sequence ID" value="OEG15305.1"/>
    <property type="molecule type" value="Genomic_DNA"/>
</dbReference>
<organism evidence="3 4">
    <name type="scientific">Enterococcus quebecensis</name>
    <dbReference type="NCBI Taxonomy" id="903983"/>
    <lineage>
        <taxon>Bacteria</taxon>
        <taxon>Bacillati</taxon>
        <taxon>Bacillota</taxon>
        <taxon>Bacilli</taxon>
        <taxon>Lactobacillales</taxon>
        <taxon>Enterococcaceae</taxon>
        <taxon>Enterococcus</taxon>
    </lineage>
</organism>
<keyword evidence="1" id="KW-0732">Signal</keyword>
<dbReference type="Pfam" id="PF07523">
    <property type="entry name" value="Big_3"/>
    <property type="match status" value="1"/>
</dbReference>
<dbReference type="STRING" id="903983.BCR23_10755"/>